<evidence type="ECO:0000313" key="1">
    <source>
        <dbReference type="EMBL" id="GEK36377.1"/>
    </source>
</evidence>
<reference evidence="1 4" key="2">
    <citation type="submission" date="2019-07" db="EMBL/GenBank/DDBJ databases">
        <title>Whole genome shotgun sequence of Enterococcus thailandicus NBRC 101867.</title>
        <authorList>
            <person name="Hosoyama A."/>
            <person name="Uohara A."/>
            <person name="Ohji S."/>
            <person name="Ichikawa N."/>
        </authorList>
    </citation>
    <scope>NUCLEOTIDE SEQUENCE [LARGE SCALE GENOMIC DNA]</scope>
    <source>
        <strain evidence="1 4">NBRC 101867</strain>
    </source>
</reference>
<dbReference type="GeneID" id="77487628"/>
<dbReference type="PATRIC" id="fig|417368.6.peg.199"/>
<dbReference type="Gene3D" id="3.40.1720.10">
    <property type="entry name" value="Streptococcus thermophilus LMG 18311 protein like"/>
    <property type="match status" value="1"/>
</dbReference>
<accession>A0A179EVL1</accession>
<dbReference type="InterPro" id="IPR038226">
    <property type="entry name" value="LMG18311-like_sf"/>
</dbReference>
<comment type="caution">
    <text evidence="2">The sequence shown here is derived from an EMBL/GenBank/DDBJ whole genome shotgun (WGS) entry which is preliminary data.</text>
</comment>
<gene>
    <name evidence="2" type="ORF">A6E74_01140</name>
    <name evidence="1" type="ORF">ETH01_06640</name>
</gene>
<dbReference type="InterPro" id="IPR014959">
    <property type="entry name" value="DUF1827"/>
</dbReference>
<dbReference type="EMBL" id="BJUG01000003">
    <property type="protein sequence ID" value="GEK36377.1"/>
    <property type="molecule type" value="Genomic_DNA"/>
</dbReference>
<evidence type="ECO:0000313" key="3">
    <source>
        <dbReference type="Proteomes" id="UP000078516"/>
    </source>
</evidence>
<dbReference type="Proteomes" id="UP000078516">
    <property type="component" value="Unassembled WGS sequence"/>
</dbReference>
<proteinExistence type="predicted"/>
<organism evidence="2 3">
    <name type="scientific">Enterococcus thailandicus</name>
    <dbReference type="NCBI Taxonomy" id="417368"/>
    <lineage>
        <taxon>Bacteria</taxon>
        <taxon>Bacillati</taxon>
        <taxon>Bacillota</taxon>
        <taxon>Bacilli</taxon>
        <taxon>Lactobacillales</taxon>
        <taxon>Enterococcaceae</taxon>
        <taxon>Enterococcus</taxon>
    </lineage>
</organism>
<dbReference type="KEGG" id="eth:CK496_08235"/>
<keyword evidence="3" id="KW-1185">Reference proteome</keyword>
<name>A0A179EVL1_ENTTH</name>
<keyword evidence="2" id="KW-0413">Isomerase</keyword>
<reference evidence="2 3" key="1">
    <citation type="submission" date="2016-04" db="EMBL/GenBank/DDBJ databases">
        <title>Draft genome of an Enterococcus thailandicus strain isolated from bovine feces.</title>
        <authorList>
            <person name="Beukers A.G."/>
            <person name="Zaheer R."/>
            <person name="Goji N."/>
            <person name="Cook S.R."/>
            <person name="Amoako K."/>
            <person name="Chaves A.V."/>
            <person name="Ward M.P."/>
            <person name="Mcallister T.A."/>
        </authorList>
    </citation>
    <scope>NUCLEOTIDE SEQUENCE [LARGE SCALE GENOMIC DNA]</scope>
    <source>
        <strain evidence="2 3">F0711D 46</strain>
    </source>
</reference>
<evidence type="ECO:0000313" key="4">
    <source>
        <dbReference type="Proteomes" id="UP000321361"/>
    </source>
</evidence>
<dbReference type="RefSeq" id="WP_067480834.1">
    <property type="nucleotide sequence ID" value="NZ_BJUG01000003.1"/>
</dbReference>
<dbReference type="OrthoDB" id="2308827at2"/>
<protein>
    <submittedName>
        <fullName evidence="2">Ribose-5-phosphate isomerase</fullName>
    </submittedName>
</protein>
<sequence>MKLVNVTNSHSRLVLNQLENTDAHMVKVYSMGNTTVVYTEAPEHNEILLVNHKRNIRQNEIQEVQKYFLKKLHDADYRKEDITVIELEGMVEISIPKQPLGQELAYN</sequence>
<dbReference type="Pfam" id="PF08860">
    <property type="entry name" value="DUF1827"/>
    <property type="match status" value="1"/>
</dbReference>
<dbReference type="EMBL" id="LWMN01000001">
    <property type="protein sequence ID" value="OAQ57010.1"/>
    <property type="molecule type" value="Genomic_DNA"/>
</dbReference>
<evidence type="ECO:0000313" key="2">
    <source>
        <dbReference type="EMBL" id="OAQ57010.1"/>
    </source>
</evidence>
<dbReference type="Proteomes" id="UP000321361">
    <property type="component" value="Unassembled WGS sequence"/>
</dbReference>
<dbReference type="AlphaFoldDB" id="A0A179EVL1"/>
<dbReference type="GO" id="GO:0016853">
    <property type="term" value="F:isomerase activity"/>
    <property type="evidence" value="ECO:0007669"/>
    <property type="project" value="UniProtKB-KW"/>
</dbReference>